<dbReference type="Gene3D" id="2.60.120.650">
    <property type="entry name" value="Cupin"/>
    <property type="match status" value="1"/>
</dbReference>
<feature type="non-terminal residue" evidence="1">
    <location>
        <position position="1"/>
    </location>
</feature>
<dbReference type="Proteomes" id="UP001233999">
    <property type="component" value="Unassembled WGS sequence"/>
</dbReference>
<organism evidence="1 2">
    <name type="scientific">Diploptera punctata</name>
    <name type="common">Pacific beetle cockroach</name>
    <dbReference type="NCBI Taxonomy" id="6984"/>
    <lineage>
        <taxon>Eukaryota</taxon>
        <taxon>Metazoa</taxon>
        <taxon>Ecdysozoa</taxon>
        <taxon>Arthropoda</taxon>
        <taxon>Hexapoda</taxon>
        <taxon>Insecta</taxon>
        <taxon>Pterygota</taxon>
        <taxon>Neoptera</taxon>
        <taxon>Polyneoptera</taxon>
        <taxon>Dictyoptera</taxon>
        <taxon>Blattodea</taxon>
        <taxon>Blaberoidea</taxon>
        <taxon>Blaberidae</taxon>
        <taxon>Diplopterinae</taxon>
        <taxon>Diploptera</taxon>
    </lineage>
</organism>
<keyword evidence="2" id="KW-1185">Reference proteome</keyword>
<reference evidence="1" key="1">
    <citation type="journal article" date="2023" name="IScience">
        <title>Live-bearing cockroach genome reveals convergent evolutionary mechanisms linked to viviparity in insects and beyond.</title>
        <authorList>
            <person name="Fouks B."/>
            <person name="Harrison M.C."/>
            <person name="Mikhailova A.A."/>
            <person name="Marchal E."/>
            <person name="English S."/>
            <person name="Carruthers M."/>
            <person name="Jennings E.C."/>
            <person name="Chiamaka E.L."/>
            <person name="Frigard R.A."/>
            <person name="Pippel M."/>
            <person name="Attardo G.M."/>
            <person name="Benoit J.B."/>
            <person name="Bornberg-Bauer E."/>
            <person name="Tobe S.S."/>
        </authorList>
    </citation>
    <scope>NUCLEOTIDE SEQUENCE</scope>
    <source>
        <strain evidence="1">Stay&amp;Tobe</strain>
    </source>
</reference>
<gene>
    <name evidence="1" type="ORF">L9F63_024603</name>
</gene>
<name>A0AAD7ZEN7_DIPPU</name>
<dbReference type="EMBL" id="JASPKZ010008542">
    <property type="protein sequence ID" value="KAJ9579290.1"/>
    <property type="molecule type" value="Genomic_DNA"/>
</dbReference>
<feature type="non-terminal residue" evidence="1">
    <location>
        <position position="209"/>
    </location>
</feature>
<sequence>LGRTVSLRPWTSRIGSIMSIDVILMRANTHPVQGRRGTVLLNSTHSSIAVLIDLLWVPLPKINLSTLQRQNLFGDFSWKKENILECICTISMPDQLLKTFRPPEDCSMCRGLHQVDKVSKISPGQFEEIYAYTGRPVVITDAMENWTAQHVFSFQFFKGIYEESFEYSSVQLGCQFFPYETEFTQLREVFNMSDERASMRDGTQPWYIG</sequence>
<accession>A0AAD7ZEN7</accession>
<dbReference type="AlphaFoldDB" id="A0AAD7ZEN7"/>
<dbReference type="SUPFAM" id="SSF51197">
    <property type="entry name" value="Clavaminate synthase-like"/>
    <property type="match status" value="1"/>
</dbReference>
<evidence type="ECO:0000313" key="1">
    <source>
        <dbReference type="EMBL" id="KAJ9579290.1"/>
    </source>
</evidence>
<proteinExistence type="predicted"/>
<protein>
    <submittedName>
        <fullName evidence="1">Uncharacterized protein</fullName>
    </submittedName>
</protein>
<evidence type="ECO:0000313" key="2">
    <source>
        <dbReference type="Proteomes" id="UP001233999"/>
    </source>
</evidence>
<reference evidence="1" key="2">
    <citation type="submission" date="2023-05" db="EMBL/GenBank/DDBJ databases">
        <authorList>
            <person name="Fouks B."/>
        </authorList>
    </citation>
    <scope>NUCLEOTIDE SEQUENCE</scope>
    <source>
        <strain evidence="1">Stay&amp;Tobe</strain>
        <tissue evidence="1">Testes</tissue>
    </source>
</reference>
<comment type="caution">
    <text evidence="1">The sequence shown here is derived from an EMBL/GenBank/DDBJ whole genome shotgun (WGS) entry which is preliminary data.</text>
</comment>